<keyword evidence="1" id="KW-0812">Transmembrane</keyword>
<keyword evidence="3" id="KW-1185">Reference proteome</keyword>
<evidence type="ECO:0000313" key="3">
    <source>
        <dbReference type="Proteomes" id="UP000325395"/>
    </source>
</evidence>
<name>A0ABQ6WC58_9EURO</name>
<dbReference type="Proteomes" id="UP000325395">
    <property type="component" value="Unassembled WGS sequence"/>
</dbReference>
<feature type="transmembrane region" description="Helical" evidence="1">
    <location>
        <begin position="73"/>
        <end position="92"/>
    </location>
</feature>
<accession>A0ABQ6WC58</accession>
<proteinExistence type="predicted"/>
<protein>
    <submittedName>
        <fullName evidence="2">Uncharacterized protein</fullName>
    </submittedName>
</protein>
<keyword evidence="1" id="KW-0472">Membrane</keyword>
<gene>
    <name evidence="2" type="ORF">BDV36DRAFT_264935</name>
</gene>
<dbReference type="EMBL" id="ML735783">
    <property type="protein sequence ID" value="KAE8414560.1"/>
    <property type="molecule type" value="Genomic_DNA"/>
</dbReference>
<sequence length="97" mass="11543">MFFRMLAATRCPKPLATALREWSPDEPDTKVIFSITRKTLVHRLVNRPTGRSSQYKFPDFFHPHSHRTEYKGYIFLLFPLVIYYLKIIQAIWDGKIL</sequence>
<evidence type="ECO:0000256" key="1">
    <source>
        <dbReference type="SAM" id="Phobius"/>
    </source>
</evidence>
<keyword evidence="1" id="KW-1133">Transmembrane helix</keyword>
<reference evidence="2 3" key="1">
    <citation type="submission" date="2019-04" db="EMBL/GenBank/DDBJ databases">
        <authorList>
            <consortium name="DOE Joint Genome Institute"/>
            <person name="Mondo S."/>
            <person name="Kjaerbolling I."/>
            <person name="Vesth T."/>
            <person name="Frisvad J.C."/>
            <person name="Nybo J.L."/>
            <person name="Theobald S."/>
            <person name="Kildgaard S."/>
            <person name="Isbrandt T."/>
            <person name="Kuo A."/>
            <person name="Sato A."/>
            <person name="Lyhne E.K."/>
            <person name="Kogle M.E."/>
            <person name="Wiebenga A."/>
            <person name="Kun R.S."/>
            <person name="Lubbers R.J."/>
            <person name="Makela M.R."/>
            <person name="Barry K."/>
            <person name="Chovatia M."/>
            <person name="Clum A."/>
            <person name="Daum C."/>
            <person name="Haridas S."/>
            <person name="He G."/>
            <person name="LaButti K."/>
            <person name="Lipzen A."/>
            <person name="Riley R."/>
            <person name="Salamov A."/>
            <person name="Simmons B.A."/>
            <person name="Magnuson J.K."/>
            <person name="Henrissat B."/>
            <person name="Mortensen U.H."/>
            <person name="Larsen T.O."/>
            <person name="Devries R.P."/>
            <person name="Grigoriev I.V."/>
            <person name="Machida M."/>
            <person name="Baker S.E."/>
            <person name="Andersen M.R."/>
            <person name="Cantor M.N."/>
            <person name="Hua S.X."/>
        </authorList>
    </citation>
    <scope>NUCLEOTIDE SEQUENCE [LARGE SCALE GENOMIC DNA]</scope>
    <source>
        <strain evidence="2 3">CBS 117616</strain>
    </source>
</reference>
<evidence type="ECO:0000313" key="2">
    <source>
        <dbReference type="EMBL" id="KAE8414560.1"/>
    </source>
</evidence>
<organism evidence="2 3">
    <name type="scientific">Aspergillus pseudocaelatus</name>
    <dbReference type="NCBI Taxonomy" id="1825620"/>
    <lineage>
        <taxon>Eukaryota</taxon>
        <taxon>Fungi</taxon>
        <taxon>Dikarya</taxon>
        <taxon>Ascomycota</taxon>
        <taxon>Pezizomycotina</taxon>
        <taxon>Eurotiomycetes</taxon>
        <taxon>Eurotiomycetidae</taxon>
        <taxon>Eurotiales</taxon>
        <taxon>Aspergillaceae</taxon>
        <taxon>Aspergillus</taxon>
        <taxon>Aspergillus subgen. Circumdati</taxon>
    </lineage>
</organism>